<dbReference type="Proteomes" id="UP000078046">
    <property type="component" value="Unassembled WGS sequence"/>
</dbReference>
<evidence type="ECO:0000256" key="9">
    <source>
        <dbReference type="ARBA" id="ARBA00048679"/>
    </source>
</evidence>
<dbReference type="GO" id="GO:0005524">
    <property type="term" value="F:ATP binding"/>
    <property type="evidence" value="ECO:0007669"/>
    <property type="project" value="UniProtKB-UniRule"/>
</dbReference>
<evidence type="ECO:0000256" key="8">
    <source>
        <dbReference type="ARBA" id="ARBA00047899"/>
    </source>
</evidence>
<organism evidence="12 13">
    <name type="scientific">Intoshia linei</name>
    <dbReference type="NCBI Taxonomy" id="1819745"/>
    <lineage>
        <taxon>Eukaryota</taxon>
        <taxon>Metazoa</taxon>
        <taxon>Spiralia</taxon>
        <taxon>Lophotrochozoa</taxon>
        <taxon>Mesozoa</taxon>
        <taxon>Orthonectida</taxon>
        <taxon>Rhopaluridae</taxon>
        <taxon>Intoshia</taxon>
    </lineage>
</organism>
<protein>
    <recommendedName>
        <fullName evidence="2">non-specific serine/threonine protein kinase</fullName>
        <ecNumber evidence="2">2.7.11.1</ecNumber>
    </recommendedName>
</protein>
<name>A0A177BAX5_9BILA</name>
<dbReference type="PROSITE" id="PS00107">
    <property type="entry name" value="PROTEIN_KINASE_ATP"/>
    <property type="match status" value="1"/>
</dbReference>
<feature type="binding site" evidence="10">
    <location>
        <position position="38"/>
    </location>
    <ligand>
        <name>ATP</name>
        <dbReference type="ChEBI" id="CHEBI:30616"/>
    </ligand>
</feature>
<keyword evidence="13" id="KW-1185">Reference proteome</keyword>
<dbReference type="SMART" id="SM00220">
    <property type="entry name" value="S_TKc"/>
    <property type="match status" value="1"/>
</dbReference>
<keyword evidence="5 10" id="KW-0547">Nucleotide-binding</keyword>
<evidence type="ECO:0000313" key="12">
    <source>
        <dbReference type="EMBL" id="OAF71340.1"/>
    </source>
</evidence>
<dbReference type="PROSITE" id="PS50011">
    <property type="entry name" value="PROTEIN_KINASE_DOM"/>
    <property type="match status" value="1"/>
</dbReference>
<evidence type="ECO:0000256" key="3">
    <source>
        <dbReference type="ARBA" id="ARBA00022527"/>
    </source>
</evidence>
<comment type="catalytic activity">
    <reaction evidence="9">
        <text>L-seryl-[protein] + ATP = O-phospho-L-seryl-[protein] + ADP + H(+)</text>
        <dbReference type="Rhea" id="RHEA:17989"/>
        <dbReference type="Rhea" id="RHEA-COMP:9863"/>
        <dbReference type="Rhea" id="RHEA-COMP:11604"/>
        <dbReference type="ChEBI" id="CHEBI:15378"/>
        <dbReference type="ChEBI" id="CHEBI:29999"/>
        <dbReference type="ChEBI" id="CHEBI:30616"/>
        <dbReference type="ChEBI" id="CHEBI:83421"/>
        <dbReference type="ChEBI" id="CHEBI:456216"/>
        <dbReference type="EC" id="2.7.11.1"/>
    </reaction>
</comment>
<keyword evidence="6" id="KW-0418">Kinase</keyword>
<dbReference type="InterPro" id="IPR017441">
    <property type="entry name" value="Protein_kinase_ATP_BS"/>
</dbReference>
<feature type="domain" description="Protein kinase" evidence="11">
    <location>
        <begin position="9"/>
        <end position="259"/>
    </location>
</feature>
<dbReference type="InterPro" id="IPR011009">
    <property type="entry name" value="Kinase-like_dom_sf"/>
</dbReference>
<dbReference type="AlphaFoldDB" id="A0A177BAX5"/>
<keyword evidence="4" id="KW-0808">Transferase</keyword>
<dbReference type="GO" id="GO:0005737">
    <property type="term" value="C:cytoplasm"/>
    <property type="evidence" value="ECO:0007669"/>
    <property type="project" value="TreeGrafter"/>
</dbReference>
<evidence type="ECO:0000256" key="4">
    <source>
        <dbReference type="ARBA" id="ARBA00022679"/>
    </source>
</evidence>
<dbReference type="EMBL" id="LWCA01000060">
    <property type="protein sequence ID" value="OAF71340.1"/>
    <property type="molecule type" value="Genomic_DNA"/>
</dbReference>
<comment type="similarity">
    <text evidence="1">Belongs to the protein kinase superfamily. STE Ser/Thr protein kinase family. STE20 subfamily.</text>
</comment>
<sequence length="537" mass="60392">MKTELDKKYRRLEKIGHGSFGDVYKMIDMSNNQTVAVKIIDMEESDDDLGSIQNEIKMLSQSKSEYITRYFGSYVDGSKLWIVMEYMGGGSILDIMSLGPLKENLISTILREVILGLDYIHGQKKVHRDVKAANILLTEKGNVKIADFGVAGQLSETLNRRNSFVGTPYWMAPEVIQQEFYDIKADIWSLGITAIEMARGEPPLADLHPMKVLMSIPKNPPPQLESKFSKSFRDFVDCCLKKDPNQRSTTKELLKHSFIKKAKKVAVLIDKIQTYQQHLNSRGSMFDDEVLSYDTVKAEDGVGHIAFDLGTIKKSQPISNSSPKRVSEPLISKSHIPSKMTDCSKQPLESQKPSISKNLQVVKENTDTVRRIPEPPARRNDVVSYHTNVVEVPKANKLTVKSKEFKNKVDMLNLSPKNEIFTNEKKKLSQQKMVKQKSLSCSVMTTSKDKCSGASAFLIQIIRGTKTYTTSLNKYGAANPDIDNLINVLISTESSVPGILQDLLVELLKHLLRRCLSEESLDNAIKNLLKNCDDLEN</sequence>
<reference evidence="12 13" key="1">
    <citation type="submission" date="2016-04" db="EMBL/GenBank/DDBJ databases">
        <title>The genome of Intoshia linei affirms orthonectids as highly simplified spiralians.</title>
        <authorList>
            <person name="Mikhailov K.V."/>
            <person name="Slusarev G.S."/>
            <person name="Nikitin M.A."/>
            <person name="Logacheva M.D."/>
            <person name="Penin A."/>
            <person name="Aleoshin V."/>
            <person name="Panchin Y.V."/>
        </authorList>
    </citation>
    <scope>NUCLEOTIDE SEQUENCE [LARGE SCALE GENOMIC DNA]</scope>
    <source>
        <strain evidence="12">Intl2013</strain>
        <tissue evidence="12">Whole animal</tissue>
    </source>
</reference>
<dbReference type="FunFam" id="1.10.510.10:FF:000499">
    <property type="entry name" value="Serine/threonine-protein kinase KIC1"/>
    <property type="match status" value="1"/>
</dbReference>
<evidence type="ECO:0000256" key="1">
    <source>
        <dbReference type="ARBA" id="ARBA00008874"/>
    </source>
</evidence>
<accession>A0A177BAX5</accession>
<dbReference type="PANTHER" id="PTHR48012">
    <property type="entry name" value="STERILE20-LIKE KINASE, ISOFORM B-RELATED"/>
    <property type="match status" value="1"/>
</dbReference>
<evidence type="ECO:0000313" key="13">
    <source>
        <dbReference type="Proteomes" id="UP000078046"/>
    </source>
</evidence>
<proteinExistence type="inferred from homology"/>
<dbReference type="Gene3D" id="1.10.510.10">
    <property type="entry name" value="Transferase(Phosphotransferase) domain 1"/>
    <property type="match status" value="1"/>
</dbReference>
<comment type="catalytic activity">
    <reaction evidence="8">
        <text>L-threonyl-[protein] + ATP = O-phospho-L-threonyl-[protein] + ADP + H(+)</text>
        <dbReference type="Rhea" id="RHEA:46608"/>
        <dbReference type="Rhea" id="RHEA-COMP:11060"/>
        <dbReference type="Rhea" id="RHEA-COMP:11605"/>
        <dbReference type="ChEBI" id="CHEBI:15378"/>
        <dbReference type="ChEBI" id="CHEBI:30013"/>
        <dbReference type="ChEBI" id="CHEBI:30616"/>
        <dbReference type="ChEBI" id="CHEBI:61977"/>
        <dbReference type="ChEBI" id="CHEBI:456216"/>
        <dbReference type="EC" id="2.7.11.1"/>
    </reaction>
</comment>
<dbReference type="InterPro" id="IPR050629">
    <property type="entry name" value="STE20/SPS1-PAK"/>
</dbReference>
<keyword evidence="3" id="KW-0723">Serine/threonine-protein kinase</keyword>
<dbReference type="GO" id="GO:0004674">
    <property type="term" value="F:protein serine/threonine kinase activity"/>
    <property type="evidence" value="ECO:0007669"/>
    <property type="project" value="UniProtKB-KW"/>
</dbReference>
<dbReference type="PANTHER" id="PTHR48012:SF10">
    <property type="entry name" value="FI20177P1"/>
    <property type="match status" value="1"/>
</dbReference>
<evidence type="ECO:0000256" key="5">
    <source>
        <dbReference type="ARBA" id="ARBA00022741"/>
    </source>
</evidence>
<dbReference type="EC" id="2.7.11.1" evidence="2"/>
<gene>
    <name evidence="12" type="ORF">A3Q56_00919</name>
</gene>
<evidence type="ECO:0000256" key="10">
    <source>
        <dbReference type="PROSITE-ProRule" id="PRU10141"/>
    </source>
</evidence>
<keyword evidence="7 10" id="KW-0067">ATP-binding</keyword>
<comment type="caution">
    <text evidence="12">The sequence shown here is derived from an EMBL/GenBank/DDBJ whole genome shotgun (WGS) entry which is preliminary data.</text>
</comment>
<evidence type="ECO:0000256" key="7">
    <source>
        <dbReference type="ARBA" id="ARBA00022840"/>
    </source>
</evidence>
<dbReference type="OrthoDB" id="8693905at2759"/>
<evidence type="ECO:0000259" key="11">
    <source>
        <dbReference type="PROSITE" id="PS50011"/>
    </source>
</evidence>
<evidence type="ECO:0000256" key="2">
    <source>
        <dbReference type="ARBA" id="ARBA00012513"/>
    </source>
</evidence>
<dbReference type="SUPFAM" id="SSF56112">
    <property type="entry name" value="Protein kinase-like (PK-like)"/>
    <property type="match status" value="1"/>
</dbReference>
<dbReference type="Pfam" id="PF00069">
    <property type="entry name" value="Pkinase"/>
    <property type="match status" value="1"/>
</dbReference>
<dbReference type="CDD" id="cd06609">
    <property type="entry name" value="STKc_MST3_like"/>
    <property type="match status" value="1"/>
</dbReference>
<dbReference type="InterPro" id="IPR000719">
    <property type="entry name" value="Prot_kinase_dom"/>
</dbReference>
<evidence type="ECO:0000256" key="6">
    <source>
        <dbReference type="ARBA" id="ARBA00022777"/>
    </source>
</evidence>